<evidence type="ECO:0000313" key="8">
    <source>
        <dbReference type="Proteomes" id="UP000887562"/>
    </source>
</evidence>
<feature type="transmembrane region" description="Helical" evidence="7">
    <location>
        <begin position="114"/>
        <end position="145"/>
    </location>
</feature>
<dbReference type="GO" id="GO:0033013">
    <property type="term" value="P:tetrapyrrole metabolic process"/>
    <property type="evidence" value="ECO:0007669"/>
    <property type="project" value="UniProtKB-ARBA"/>
</dbReference>
<protein>
    <submittedName>
        <fullName evidence="9">Translocator protein</fullName>
    </submittedName>
</protein>
<dbReference type="Gene3D" id="1.20.1260.100">
    <property type="entry name" value="TspO/MBR protein"/>
    <property type="match status" value="1"/>
</dbReference>
<evidence type="ECO:0000256" key="4">
    <source>
        <dbReference type="ARBA" id="ARBA00022989"/>
    </source>
</evidence>
<evidence type="ECO:0000256" key="2">
    <source>
        <dbReference type="ARBA" id="ARBA00007524"/>
    </source>
</evidence>
<feature type="transmembrane region" description="Helical" evidence="7">
    <location>
        <begin position="14"/>
        <end position="36"/>
    </location>
</feature>
<keyword evidence="4 7" id="KW-1133">Transmembrane helix</keyword>
<reference evidence="9" key="1">
    <citation type="submission" date="2022-11" db="UniProtKB">
        <authorList>
            <consortium name="WormBaseParasite"/>
        </authorList>
    </citation>
    <scope>IDENTIFICATION</scope>
</reference>
<dbReference type="InterPro" id="IPR004307">
    <property type="entry name" value="TspO_MBR"/>
</dbReference>
<proteinExistence type="inferred from homology"/>
<organism evidence="8 9">
    <name type="scientific">Echinococcus canadensis</name>
    <dbReference type="NCBI Taxonomy" id="519352"/>
    <lineage>
        <taxon>Eukaryota</taxon>
        <taxon>Metazoa</taxon>
        <taxon>Spiralia</taxon>
        <taxon>Lophotrochozoa</taxon>
        <taxon>Platyhelminthes</taxon>
        <taxon>Cestoda</taxon>
        <taxon>Eucestoda</taxon>
        <taxon>Cyclophyllidea</taxon>
        <taxon>Taeniidae</taxon>
        <taxon>Echinococcus</taxon>
        <taxon>Echinococcus canadensis group</taxon>
    </lineage>
</organism>
<dbReference type="Proteomes" id="UP000887562">
    <property type="component" value="Unplaced"/>
</dbReference>
<dbReference type="Pfam" id="PF03073">
    <property type="entry name" value="TspO_MBR"/>
    <property type="match status" value="1"/>
</dbReference>
<evidence type="ECO:0000256" key="5">
    <source>
        <dbReference type="ARBA" id="ARBA00023136"/>
    </source>
</evidence>
<sequence>MGARNLGGWRPMDIVQLCACVGFPYIGGIIGSSMIVKNLEWYKTLKKPKFTPPPWFFGPAWGILYGCMGLASFILLQEAKPGANITLPLVLYSTQLLLNWSWPYVFFGLRKLKISVGVIIATTICATQSAILFSGISTAAGCLMIPYVLSRVQIRVIRWLKWCQLTTVVTRSDGAGEWRSRVHKTKRMKSFEGYHKTFVPRTTEQALRRRTFSPRLSDRRGNATSEGGDEAYDQAMEIDEARQIWQPLGRLPPPRAEESNPHKTENEIKRNFERGKEYDEAMCK</sequence>
<evidence type="ECO:0000256" key="3">
    <source>
        <dbReference type="ARBA" id="ARBA00022692"/>
    </source>
</evidence>
<dbReference type="WBParaSite" id="maker-E.canG7_contigs_3512-snap-gene-0.69-mRNA-1">
    <property type="protein sequence ID" value="maker-E.canG7_contigs_3512-snap-gene-0.69-mRNA-1"/>
    <property type="gene ID" value="EcG7_01413"/>
</dbReference>
<evidence type="ECO:0000313" key="9">
    <source>
        <dbReference type="WBParaSite" id="maker-E.canG7_contigs_3512-snap-gene-0.69-mRNA-1"/>
    </source>
</evidence>
<evidence type="ECO:0000256" key="6">
    <source>
        <dbReference type="SAM" id="MobiDB-lite"/>
    </source>
</evidence>
<dbReference type="PANTHER" id="PTHR10057:SF0">
    <property type="entry name" value="TRANSLOCATOR PROTEIN"/>
    <property type="match status" value="1"/>
</dbReference>
<dbReference type="CDD" id="cd15904">
    <property type="entry name" value="TSPO_MBR"/>
    <property type="match status" value="1"/>
</dbReference>
<evidence type="ECO:0000256" key="7">
    <source>
        <dbReference type="SAM" id="Phobius"/>
    </source>
</evidence>
<dbReference type="FunFam" id="1.20.1260.100:FF:000001">
    <property type="entry name" value="translocator protein 2"/>
    <property type="match status" value="1"/>
</dbReference>
<dbReference type="InterPro" id="IPR038330">
    <property type="entry name" value="TspO/MBR-related_sf"/>
</dbReference>
<accession>A0A915EW14</accession>
<feature type="region of interest" description="Disordered" evidence="6">
    <location>
        <begin position="248"/>
        <end position="284"/>
    </location>
</feature>
<dbReference type="AlphaFoldDB" id="A0A915EW14"/>
<keyword evidence="3 7" id="KW-0812">Transmembrane</keyword>
<evidence type="ECO:0000256" key="1">
    <source>
        <dbReference type="ARBA" id="ARBA00004141"/>
    </source>
</evidence>
<keyword evidence="5 7" id="KW-0472">Membrane</keyword>
<feature type="transmembrane region" description="Helical" evidence="7">
    <location>
        <begin position="83"/>
        <end position="102"/>
    </location>
</feature>
<keyword evidence="8" id="KW-1185">Reference proteome</keyword>
<feature type="compositionally biased region" description="Basic and acidic residues" evidence="6">
    <location>
        <begin position="255"/>
        <end position="284"/>
    </location>
</feature>
<dbReference type="PANTHER" id="PTHR10057">
    <property type="entry name" value="PERIPHERAL-TYPE BENZODIAZEPINE RECEPTOR"/>
    <property type="match status" value="1"/>
</dbReference>
<dbReference type="GO" id="GO:0016020">
    <property type="term" value="C:membrane"/>
    <property type="evidence" value="ECO:0007669"/>
    <property type="project" value="UniProtKB-SubCell"/>
</dbReference>
<comment type="subcellular location">
    <subcellularLocation>
        <location evidence="1">Membrane</location>
        <topology evidence="1">Multi-pass membrane protein</topology>
    </subcellularLocation>
</comment>
<name>A0A915EW14_9CEST</name>
<comment type="similarity">
    <text evidence="2">Belongs to the TspO/BZRP family.</text>
</comment>
<feature type="transmembrane region" description="Helical" evidence="7">
    <location>
        <begin position="56"/>
        <end position="76"/>
    </location>
</feature>